<accession>A0A402A5Q8</accession>
<sequence length="188" mass="21217">MLSHRFEEAIIYAIQLHAQQKRKGSETPYIAHLLAVTSIVLEQGGNEDEAIAALLHDAIEDQGGETIRLEIQQRFGETVADIVSGCTNPLIRPWRACKEVYIDHLRTASPSVRLVASADKLHNARSILQDYHQIGEELWARFTGGKEGVLWYYRSVTDTLLSQNITPLGIELNRVVTEIEHVARTYEQ</sequence>
<dbReference type="EMBL" id="BIFR01000002">
    <property type="protein sequence ID" value="GCE14440.1"/>
    <property type="molecule type" value="Genomic_DNA"/>
</dbReference>
<dbReference type="OrthoDB" id="9802385at2"/>
<dbReference type="Gene3D" id="1.10.3210.10">
    <property type="entry name" value="Hypothetical protein af1432"/>
    <property type="match status" value="1"/>
</dbReference>
<dbReference type="RefSeq" id="WP_126582017.1">
    <property type="nucleotide sequence ID" value="NZ_BIFR01000002.1"/>
</dbReference>
<name>A0A402A5Q8_9CHLR</name>
<evidence type="ECO:0000313" key="2">
    <source>
        <dbReference type="EMBL" id="GCE14440.1"/>
    </source>
</evidence>
<gene>
    <name evidence="2" type="ORF">KTT_42990</name>
</gene>
<evidence type="ECO:0000259" key="1">
    <source>
        <dbReference type="SMART" id="SM00471"/>
    </source>
</evidence>
<reference evidence="3" key="1">
    <citation type="submission" date="2018-12" db="EMBL/GenBank/DDBJ databases">
        <title>Tengunoibacter tsumagoiensis gen. nov., sp. nov., Dictyobacter kobayashii sp. nov., D. alpinus sp. nov., and D. joshuensis sp. nov. and description of Dictyobacteraceae fam. nov. within the order Ktedonobacterales isolated from Tengu-no-mugimeshi.</title>
        <authorList>
            <person name="Wang C.M."/>
            <person name="Zheng Y."/>
            <person name="Sakai Y."/>
            <person name="Toyoda A."/>
            <person name="Minakuchi Y."/>
            <person name="Abe K."/>
            <person name="Yokota A."/>
            <person name="Yabe S."/>
        </authorList>
    </citation>
    <scope>NUCLEOTIDE SEQUENCE [LARGE SCALE GENOMIC DNA]</scope>
    <source>
        <strain evidence="3">Uno3</strain>
    </source>
</reference>
<feature type="domain" description="HD/PDEase" evidence="1">
    <location>
        <begin position="25"/>
        <end position="133"/>
    </location>
</feature>
<protein>
    <submittedName>
        <fullName evidence="2">Guanosine polyphosphate pyrophosphohydrolase</fullName>
    </submittedName>
</protein>
<dbReference type="GO" id="GO:0008893">
    <property type="term" value="F:guanosine-3',5'-bis(diphosphate) 3'-diphosphatase activity"/>
    <property type="evidence" value="ECO:0007669"/>
    <property type="project" value="TreeGrafter"/>
</dbReference>
<dbReference type="InterPro" id="IPR052194">
    <property type="entry name" value="MESH1"/>
</dbReference>
<comment type="caution">
    <text evidence="2">The sequence shown here is derived from an EMBL/GenBank/DDBJ whole genome shotgun (WGS) entry which is preliminary data.</text>
</comment>
<dbReference type="Proteomes" id="UP000287352">
    <property type="component" value="Unassembled WGS sequence"/>
</dbReference>
<dbReference type="PANTHER" id="PTHR46246:SF1">
    <property type="entry name" value="GUANOSINE-3',5'-BIS(DIPHOSPHATE) 3'-PYROPHOSPHOHYDROLASE MESH1"/>
    <property type="match status" value="1"/>
</dbReference>
<dbReference type="AlphaFoldDB" id="A0A402A5Q8"/>
<evidence type="ECO:0000313" key="3">
    <source>
        <dbReference type="Proteomes" id="UP000287352"/>
    </source>
</evidence>
<dbReference type="SMART" id="SM00471">
    <property type="entry name" value="HDc"/>
    <property type="match status" value="1"/>
</dbReference>
<keyword evidence="3" id="KW-1185">Reference proteome</keyword>
<dbReference type="Pfam" id="PF13328">
    <property type="entry name" value="HD_4"/>
    <property type="match status" value="1"/>
</dbReference>
<dbReference type="InterPro" id="IPR003607">
    <property type="entry name" value="HD/PDEase_dom"/>
</dbReference>
<dbReference type="SUPFAM" id="SSF109604">
    <property type="entry name" value="HD-domain/PDEase-like"/>
    <property type="match status" value="1"/>
</dbReference>
<organism evidence="2 3">
    <name type="scientific">Tengunoibacter tsumagoiensis</name>
    <dbReference type="NCBI Taxonomy" id="2014871"/>
    <lineage>
        <taxon>Bacteria</taxon>
        <taxon>Bacillati</taxon>
        <taxon>Chloroflexota</taxon>
        <taxon>Ktedonobacteria</taxon>
        <taxon>Ktedonobacterales</taxon>
        <taxon>Dictyobacteraceae</taxon>
        <taxon>Tengunoibacter</taxon>
    </lineage>
</organism>
<proteinExistence type="predicted"/>
<dbReference type="PANTHER" id="PTHR46246">
    <property type="entry name" value="GUANOSINE-3',5'-BIS(DIPHOSPHATE) 3'-PYROPHOSPHOHYDROLASE MESH1"/>
    <property type="match status" value="1"/>
</dbReference>
<keyword evidence="2" id="KW-0378">Hydrolase</keyword>